<dbReference type="InterPro" id="IPR037523">
    <property type="entry name" value="VOC_core"/>
</dbReference>
<dbReference type="RefSeq" id="WP_307269680.1">
    <property type="nucleotide sequence ID" value="NZ_JAUSVX010000002.1"/>
</dbReference>
<dbReference type="InterPro" id="IPR004360">
    <property type="entry name" value="Glyas_Fos-R_dOase_dom"/>
</dbReference>
<evidence type="ECO:0000313" key="2">
    <source>
        <dbReference type="EMBL" id="MDQ0468455.1"/>
    </source>
</evidence>
<protein>
    <submittedName>
        <fullName evidence="2">Catechol-2,3-dioxygenase</fullName>
    </submittedName>
</protein>
<sequence>MTTRIDRPTLHHVSLKTARLQAMIDWYGTVVGSKPNFEFPGGAWLTNDGANHRIALLTSSKMSDDPDKLVHTGMHHLAFEYVDFNALLDTYSRLRELGIKPHISFDHGITMSFYYVDPDGNSVELQYDNFDDWNQSSEWMRTSPDFAKNPIGIPVDPAKMIVARKGGASREELHRRAFAGEFPPAEPFDPRLPMD</sequence>
<evidence type="ECO:0000259" key="1">
    <source>
        <dbReference type="PROSITE" id="PS51819"/>
    </source>
</evidence>
<dbReference type="Proteomes" id="UP001242480">
    <property type="component" value="Unassembled WGS sequence"/>
</dbReference>
<dbReference type="EMBL" id="JAUSVX010000002">
    <property type="protein sequence ID" value="MDQ0468455.1"/>
    <property type="molecule type" value="Genomic_DNA"/>
</dbReference>
<dbReference type="Pfam" id="PF00903">
    <property type="entry name" value="Glyoxalase"/>
    <property type="match status" value="1"/>
</dbReference>
<gene>
    <name evidence="2" type="ORF">QO011_001455</name>
</gene>
<dbReference type="PROSITE" id="PS51819">
    <property type="entry name" value="VOC"/>
    <property type="match status" value="1"/>
</dbReference>
<evidence type="ECO:0000313" key="3">
    <source>
        <dbReference type="Proteomes" id="UP001242480"/>
    </source>
</evidence>
<dbReference type="SUPFAM" id="SSF54593">
    <property type="entry name" value="Glyoxalase/Bleomycin resistance protein/Dihydroxybiphenyl dioxygenase"/>
    <property type="match status" value="1"/>
</dbReference>
<feature type="domain" description="VOC" evidence="1">
    <location>
        <begin position="9"/>
        <end position="128"/>
    </location>
</feature>
<dbReference type="InterPro" id="IPR029068">
    <property type="entry name" value="Glyas_Bleomycin-R_OHBP_Dase"/>
</dbReference>
<organism evidence="2 3">
    <name type="scientific">Labrys wisconsinensis</name>
    <dbReference type="NCBI Taxonomy" id="425677"/>
    <lineage>
        <taxon>Bacteria</taxon>
        <taxon>Pseudomonadati</taxon>
        <taxon>Pseudomonadota</taxon>
        <taxon>Alphaproteobacteria</taxon>
        <taxon>Hyphomicrobiales</taxon>
        <taxon>Xanthobacteraceae</taxon>
        <taxon>Labrys</taxon>
    </lineage>
</organism>
<reference evidence="2 3" key="1">
    <citation type="submission" date="2023-07" db="EMBL/GenBank/DDBJ databases">
        <title>Genomic Encyclopedia of Type Strains, Phase IV (KMG-IV): sequencing the most valuable type-strain genomes for metagenomic binning, comparative biology and taxonomic classification.</title>
        <authorList>
            <person name="Goeker M."/>
        </authorList>
    </citation>
    <scope>NUCLEOTIDE SEQUENCE [LARGE SCALE GENOMIC DNA]</scope>
    <source>
        <strain evidence="2 3">DSM 19619</strain>
    </source>
</reference>
<accession>A0ABU0J2H2</accession>
<comment type="caution">
    <text evidence="2">The sequence shown here is derived from an EMBL/GenBank/DDBJ whole genome shotgun (WGS) entry which is preliminary data.</text>
</comment>
<keyword evidence="3" id="KW-1185">Reference proteome</keyword>
<proteinExistence type="predicted"/>
<dbReference type="Gene3D" id="3.10.180.10">
    <property type="entry name" value="2,3-Dihydroxybiphenyl 1,2-Dioxygenase, domain 1"/>
    <property type="match status" value="1"/>
</dbReference>
<name>A0ABU0J2H2_9HYPH</name>